<evidence type="ECO:0000313" key="7">
    <source>
        <dbReference type="EMBL" id="SFL11786.1"/>
    </source>
</evidence>
<dbReference type="Pfam" id="PF24827">
    <property type="entry name" value="AstE_AspA_cat"/>
    <property type="match status" value="1"/>
</dbReference>
<comment type="cofactor">
    <cofactor evidence="1">
        <name>Zn(2+)</name>
        <dbReference type="ChEBI" id="CHEBI:29105"/>
    </cofactor>
</comment>
<sequence length="318" mass="33994">MNRRTLLQTLGATAAGTLVAGCAGSDGETTQNASSDAANESGTTTATPEATETATATPTQTVTTSTLREGTAEATDLYVIDAPKAGPTFFLVGGVHGDEVSGWKTATAATEWDIDAGTLVVLPKANIQGVENRSREYPEGTDLNRQFERGKPPKNELATAIWDAIVEHDPDVLVDLHSSKGFQADDTGYVGQNVFHSQQGTMGPDAEQATAFLNENYVPASRKPKYEFVTTTMSKNLAMIADKARADLEIPTAIFEVTEADLPEETRIEWTTAYTRWMLDHWGVRAMEGEQTAQSTSATNTTSTANATSTTKTTETNS</sequence>
<keyword evidence="4" id="KW-0862">Zinc</keyword>
<dbReference type="PANTHER" id="PTHR37326:SF1">
    <property type="entry name" value="BLL3975 PROTEIN"/>
    <property type="match status" value="1"/>
</dbReference>
<feature type="compositionally biased region" description="Low complexity" evidence="5">
    <location>
        <begin position="292"/>
        <end position="318"/>
    </location>
</feature>
<evidence type="ECO:0000256" key="4">
    <source>
        <dbReference type="ARBA" id="ARBA00022833"/>
    </source>
</evidence>
<feature type="domain" description="Succinylglutamate desuccinylase/Aspartoacylase catalytic" evidence="6">
    <location>
        <begin position="85"/>
        <end position="179"/>
    </location>
</feature>
<keyword evidence="8" id="KW-1185">Reference proteome</keyword>
<feature type="region of interest" description="Disordered" evidence="5">
    <location>
        <begin position="289"/>
        <end position="318"/>
    </location>
</feature>
<feature type="region of interest" description="Disordered" evidence="5">
    <location>
        <begin position="24"/>
        <end position="68"/>
    </location>
</feature>
<evidence type="ECO:0000256" key="3">
    <source>
        <dbReference type="ARBA" id="ARBA00022801"/>
    </source>
</evidence>
<name>A0A1I4F4S7_9EURY</name>
<dbReference type="SUPFAM" id="SSF53187">
    <property type="entry name" value="Zn-dependent exopeptidases"/>
    <property type="match status" value="1"/>
</dbReference>
<protein>
    <submittedName>
        <fullName evidence="7">Succinylglutamate desuccinylase / Aspartoacylase family protein</fullName>
    </submittedName>
</protein>
<accession>A0A1I4F4S7</accession>
<keyword evidence="3" id="KW-0378">Hydrolase</keyword>
<feature type="compositionally biased region" description="Polar residues" evidence="5">
    <location>
        <begin position="27"/>
        <end position="42"/>
    </location>
</feature>
<dbReference type="Gene3D" id="3.40.630.10">
    <property type="entry name" value="Zn peptidases"/>
    <property type="match status" value="1"/>
</dbReference>
<organism evidence="7 8">
    <name type="scientific">Halogranum rubrum</name>
    <dbReference type="NCBI Taxonomy" id="553466"/>
    <lineage>
        <taxon>Archaea</taxon>
        <taxon>Methanobacteriati</taxon>
        <taxon>Methanobacteriota</taxon>
        <taxon>Stenosarchaea group</taxon>
        <taxon>Halobacteria</taxon>
        <taxon>Halobacteriales</taxon>
        <taxon>Haloferacaceae</taxon>
    </lineage>
</organism>
<dbReference type="AlphaFoldDB" id="A0A1I4F4S7"/>
<dbReference type="STRING" id="553466.SAMN04487950_2562"/>
<evidence type="ECO:0000256" key="2">
    <source>
        <dbReference type="ARBA" id="ARBA00022723"/>
    </source>
</evidence>
<evidence type="ECO:0000256" key="5">
    <source>
        <dbReference type="SAM" id="MobiDB-lite"/>
    </source>
</evidence>
<dbReference type="RefSeq" id="WP_089870085.1">
    <property type="nucleotide sequence ID" value="NZ_FOTC01000002.1"/>
</dbReference>
<dbReference type="InterPro" id="IPR055438">
    <property type="entry name" value="AstE_AspA_cat"/>
</dbReference>
<dbReference type="GO" id="GO:0016788">
    <property type="term" value="F:hydrolase activity, acting on ester bonds"/>
    <property type="evidence" value="ECO:0007669"/>
    <property type="project" value="InterPro"/>
</dbReference>
<evidence type="ECO:0000313" key="8">
    <source>
        <dbReference type="Proteomes" id="UP000199607"/>
    </source>
</evidence>
<dbReference type="InterPro" id="IPR053138">
    <property type="entry name" value="N-alpha-Ac-DABA_deacetylase"/>
</dbReference>
<dbReference type="PROSITE" id="PS51257">
    <property type="entry name" value="PROKAR_LIPOPROTEIN"/>
    <property type="match status" value="1"/>
</dbReference>
<feature type="compositionally biased region" description="Low complexity" evidence="5">
    <location>
        <begin position="43"/>
        <end position="66"/>
    </location>
</feature>
<dbReference type="PANTHER" id="PTHR37326">
    <property type="entry name" value="BLL3975 PROTEIN"/>
    <property type="match status" value="1"/>
</dbReference>
<evidence type="ECO:0000256" key="1">
    <source>
        <dbReference type="ARBA" id="ARBA00001947"/>
    </source>
</evidence>
<keyword evidence="2" id="KW-0479">Metal-binding</keyword>
<dbReference type="GO" id="GO:0046872">
    <property type="term" value="F:metal ion binding"/>
    <property type="evidence" value="ECO:0007669"/>
    <property type="project" value="UniProtKB-KW"/>
</dbReference>
<dbReference type="EMBL" id="FOTC01000002">
    <property type="protein sequence ID" value="SFL11786.1"/>
    <property type="molecule type" value="Genomic_DNA"/>
</dbReference>
<reference evidence="8" key="1">
    <citation type="submission" date="2016-10" db="EMBL/GenBank/DDBJ databases">
        <authorList>
            <person name="Varghese N."/>
            <person name="Submissions S."/>
        </authorList>
    </citation>
    <scope>NUCLEOTIDE SEQUENCE [LARGE SCALE GENOMIC DNA]</scope>
    <source>
        <strain evidence="8">CGMCC 1.7738</strain>
    </source>
</reference>
<proteinExistence type="predicted"/>
<gene>
    <name evidence="7" type="ORF">SAMN04487950_2562</name>
</gene>
<evidence type="ECO:0000259" key="6">
    <source>
        <dbReference type="Pfam" id="PF24827"/>
    </source>
</evidence>
<dbReference type="Proteomes" id="UP000199607">
    <property type="component" value="Unassembled WGS sequence"/>
</dbReference>